<sequence>MAWTLETDPDYARAMLVALRAAAAADDPNDLTRIVEELAMDWIGDRAFLRFHDSDDGTLWSAVDDKYEVDATRGLAGAALLGRELVTAPRAEQDPAYAACVDDPRGAGDERVAAMAVAAAAPDRSAHAVLIVIREAARERFDARARGRLTALGHGLSPILDRLALAAVLDAGATLEVGGEDSDPAYLYRAEALEAYRGGHSQGPVLRLASPWLGVVYRVVVGLVVATLAYLCLVDVGEYSSGPALVRLGGRTQITALTDASVVEVFVAPNDRVEAGQQLVRLHDVDDAADSERLEREFELQLRNLLRDPGDVAAQRAVTTLRAERERTAWRLREHLIRAPAAGVIRDVRARPGQALAAGEVLLTIASEQTQPHVLALLPGDDRPRIEVGMPLVFEIDGYRDADRALRVDHVYEDVVGPSEALRVLGPEVADDMSITGPVVLVRAALPSEDFESKAARFRYHDGMRGRAEIQVRTTSVLEALIPSLEEI</sequence>
<name>A0A2S9YD35_9BACT</name>
<accession>A0A2S9YD35</accession>
<dbReference type="PANTHER" id="PTHR30386:SF17">
    <property type="entry name" value="ALKALINE PROTEASE SECRETION PROTEIN APRE"/>
    <property type="match status" value="1"/>
</dbReference>
<gene>
    <name evidence="1" type="ORF">ENSA5_18590</name>
</gene>
<dbReference type="Proteomes" id="UP000237968">
    <property type="component" value="Unassembled WGS sequence"/>
</dbReference>
<dbReference type="SUPFAM" id="SSF55781">
    <property type="entry name" value="GAF domain-like"/>
    <property type="match status" value="1"/>
</dbReference>
<dbReference type="InterPro" id="IPR050739">
    <property type="entry name" value="MFP"/>
</dbReference>
<dbReference type="EMBL" id="PVNK01000108">
    <property type="protein sequence ID" value="PRQ02921.1"/>
    <property type="molecule type" value="Genomic_DNA"/>
</dbReference>
<dbReference type="OrthoDB" id="5522338at2"/>
<evidence type="ECO:0000313" key="2">
    <source>
        <dbReference type="Proteomes" id="UP000237968"/>
    </source>
</evidence>
<evidence type="ECO:0000313" key="1">
    <source>
        <dbReference type="EMBL" id="PRQ02921.1"/>
    </source>
</evidence>
<evidence type="ECO:0008006" key="3">
    <source>
        <dbReference type="Google" id="ProtNLM"/>
    </source>
</evidence>
<dbReference type="Gene3D" id="2.40.50.100">
    <property type="match status" value="1"/>
</dbReference>
<dbReference type="AlphaFoldDB" id="A0A2S9YD35"/>
<organism evidence="1 2">
    <name type="scientific">Enhygromyxa salina</name>
    <dbReference type="NCBI Taxonomy" id="215803"/>
    <lineage>
        <taxon>Bacteria</taxon>
        <taxon>Pseudomonadati</taxon>
        <taxon>Myxococcota</taxon>
        <taxon>Polyangia</taxon>
        <taxon>Nannocystales</taxon>
        <taxon>Nannocystaceae</taxon>
        <taxon>Enhygromyxa</taxon>
    </lineage>
</organism>
<protein>
    <recommendedName>
        <fullName evidence="3">HlyD family secretion protein</fullName>
    </recommendedName>
</protein>
<dbReference type="InterPro" id="IPR029016">
    <property type="entry name" value="GAF-like_dom_sf"/>
</dbReference>
<comment type="caution">
    <text evidence="1">The sequence shown here is derived from an EMBL/GenBank/DDBJ whole genome shotgun (WGS) entry which is preliminary data.</text>
</comment>
<keyword evidence="2" id="KW-1185">Reference proteome</keyword>
<reference evidence="1 2" key="1">
    <citation type="submission" date="2018-03" db="EMBL/GenBank/DDBJ databases">
        <title>Draft Genome Sequences of the Obligatory Marine Myxobacteria Enhygromyxa salina SWB005.</title>
        <authorList>
            <person name="Poehlein A."/>
            <person name="Moghaddam J.A."/>
            <person name="Harms H."/>
            <person name="Alanjari M."/>
            <person name="Koenig G.M."/>
            <person name="Daniel R."/>
            <person name="Schaeberle T.F."/>
        </authorList>
    </citation>
    <scope>NUCLEOTIDE SEQUENCE [LARGE SCALE GENOMIC DNA]</scope>
    <source>
        <strain evidence="1 2">SWB005</strain>
    </source>
</reference>
<dbReference type="Gene3D" id="3.30.450.40">
    <property type="match status" value="1"/>
</dbReference>
<dbReference type="PANTHER" id="PTHR30386">
    <property type="entry name" value="MEMBRANE FUSION SUBUNIT OF EMRAB-TOLC MULTIDRUG EFFLUX PUMP"/>
    <property type="match status" value="1"/>
</dbReference>
<proteinExistence type="predicted"/>